<dbReference type="EMBL" id="LQOW01000026">
    <property type="protein sequence ID" value="ORV58421.1"/>
    <property type="molecule type" value="Genomic_DNA"/>
</dbReference>
<evidence type="ECO:0000256" key="1">
    <source>
        <dbReference type="RuleBase" id="RU000363"/>
    </source>
</evidence>
<proteinExistence type="inferred from homology"/>
<dbReference type="InterPro" id="IPR002347">
    <property type="entry name" value="SDR_fam"/>
</dbReference>
<organism evidence="2 3">
    <name type="scientific">Mycobacterium fragae</name>
    <dbReference type="NCBI Taxonomy" id="1260918"/>
    <lineage>
        <taxon>Bacteria</taxon>
        <taxon>Bacillati</taxon>
        <taxon>Actinomycetota</taxon>
        <taxon>Actinomycetes</taxon>
        <taxon>Mycobacteriales</taxon>
        <taxon>Mycobacteriaceae</taxon>
        <taxon>Mycobacterium</taxon>
    </lineage>
</organism>
<dbReference type="PANTHER" id="PTHR43313">
    <property type="entry name" value="SHORT-CHAIN DEHYDROGENASE/REDUCTASE FAMILY 9C"/>
    <property type="match status" value="1"/>
</dbReference>
<protein>
    <recommendedName>
        <fullName evidence="4">Short-chain dehydrogenase</fullName>
    </recommendedName>
</protein>
<dbReference type="STRING" id="1260918.AWC06_18575"/>
<dbReference type="GO" id="GO:0008202">
    <property type="term" value="P:steroid metabolic process"/>
    <property type="evidence" value="ECO:0007669"/>
    <property type="project" value="TreeGrafter"/>
</dbReference>
<dbReference type="GO" id="GO:0016491">
    <property type="term" value="F:oxidoreductase activity"/>
    <property type="evidence" value="ECO:0007669"/>
    <property type="project" value="TreeGrafter"/>
</dbReference>
<evidence type="ECO:0000313" key="3">
    <source>
        <dbReference type="Proteomes" id="UP000194000"/>
    </source>
</evidence>
<dbReference type="InterPro" id="IPR036291">
    <property type="entry name" value="NAD(P)-bd_dom_sf"/>
</dbReference>
<dbReference type="SUPFAM" id="SSF51735">
    <property type="entry name" value="NAD(P)-binding Rossmann-fold domains"/>
    <property type="match status" value="1"/>
</dbReference>
<evidence type="ECO:0000313" key="2">
    <source>
        <dbReference type="EMBL" id="ORV58421.1"/>
    </source>
</evidence>
<keyword evidence="3" id="KW-1185">Reference proteome</keyword>
<gene>
    <name evidence="2" type="ORF">AWC06_18575</name>
</gene>
<dbReference type="Gene3D" id="3.40.50.720">
    <property type="entry name" value="NAD(P)-binding Rossmann-like Domain"/>
    <property type="match status" value="1"/>
</dbReference>
<sequence>MNTESVLVTGTSSGIGRATALALAAEGYRVFAGVRRNTDGESLVNSAHLLRGQIVPVILDVTDAASIAHAAATVARAVGSRGLAGLVNNAGIGMTWPVEAIPLDELRWAYEVNVFGQVAVIQAFLPLLRAGAGRLINIGSIGDRLSLPFGAPLISSKWALASITESLRLELRPWGIHVVLIEPASIRTEAVDKVDADAKRVLSQMNDTDRRLYATAYESMTTRAMAREQHGSDPSVVARVVLRALTARRPRTRYLVGKDAYRLAFIARWVPDRLFDRIRIKLFGLPERFGSADHQTGPVIGALR</sequence>
<dbReference type="AlphaFoldDB" id="A0A1X1UNU3"/>
<dbReference type="PANTHER" id="PTHR43313:SF1">
    <property type="entry name" value="3BETA-HYDROXYSTEROID DEHYDROGENASE DHS-16"/>
    <property type="match status" value="1"/>
</dbReference>
<dbReference type="RefSeq" id="WP_085198680.1">
    <property type="nucleotide sequence ID" value="NZ_JACKVI010000009.1"/>
</dbReference>
<dbReference type="Pfam" id="PF00106">
    <property type="entry name" value="adh_short"/>
    <property type="match status" value="1"/>
</dbReference>
<dbReference type="PRINTS" id="PR00080">
    <property type="entry name" value="SDRFAMILY"/>
</dbReference>
<comment type="caution">
    <text evidence="2">The sequence shown here is derived from an EMBL/GenBank/DDBJ whole genome shotgun (WGS) entry which is preliminary data.</text>
</comment>
<dbReference type="Proteomes" id="UP000194000">
    <property type="component" value="Unassembled WGS sequence"/>
</dbReference>
<dbReference type="CDD" id="cd05374">
    <property type="entry name" value="17beta-HSD-like_SDR_c"/>
    <property type="match status" value="1"/>
</dbReference>
<evidence type="ECO:0008006" key="4">
    <source>
        <dbReference type="Google" id="ProtNLM"/>
    </source>
</evidence>
<accession>A0A1X1UNU3</accession>
<dbReference type="PRINTS" id="PR00081">
    <property type="entry name" value="GDHRDH"/>
</dbReference>
<reference evidence="2 3" key="1">
    <citation type="submission" date="2016-01" db="EMBL/GenBank/DDBJ databases">
        <title>The new phylogeny of the genus Mycobacterium.</title>
        <authorList>
            <person name="Tarcisio F."/>
            <person name="Conor M."/>
            <person name="Antonella G."/>
            <person name="Elisabetta G."/>
            <person name="Giulia F.S."/>
            <person name="Sara T."/>
            <person name="Anna F."/>
            <person name="Clotilde B."/>
            <person name="Roberto B."/>
            <person name="Veronica D.S."/>
            <person name="Fabio R."/>
            <person name="Monica P."/>
            <person name="Olivier J."/>
            <person name="Enrico T."/>
            <person name="Nicola S."/>
        </authorList>
    </citation>
    <scope>NUCLEOTIDE SEQUENCE [LARGE SCALE GENOMIC DNA]</scope>
    <source>
        <strain evidence="2 3">DSM 45731</strain>
    </source>
</reference>
<dbReference type="OrthoDB" id="9792003at2"/>
<name>A0A1X1UNU3_9MYCO</name>
<comment type="similarity">
    <text evidence="1">Belongs to the short-chain dehydrogenases/reductases (SDR) family.</text>
</comment>